<dbReference type="EMBL" id="LN679100">
    <property type="protein sequence ID" value="CEL51763.1"/>
    <property type="molecule type" value="Genomic_DNA"/>
</dbReference>
<evidence type="ECO:0000313" key="1">
    <source>
        <dbReference type="EMBL" id="CEL51763.1"/>
    </source>
</evidence>
<organism evidence="1 2">
    <name type="scientific">Thanatephorus cucumeris (strain AG1-IB / isolate 7/3/14)</name>
    <name type="common">Lettuce bottom rot fungus</name>
    <name type="synonym">Rhizoctonia solani</name>
    <dbReference type="NCBI Taxonomy" id="1108050"/>
    <lineage>
        <taxon>Eukaryota</taxon>
        <taxon>Fungi</taxon>
        <taxon>Dikarya</taxon>
        <taxon>Basidiomycota</taxon>
        <taxon>Agaricomycotina</taxon>
        <taxon>Agaricomycetes</taxon>
        <taxon>Cantharellales</taxon>
        <taxon>Ceratobasidiaceae</taxon>
        <taxon>Rhizoctonia</taxon>
        <taxon>Rhizoctonia solani AG-1</taxon>
    </lineage>
</organism>
<reference evidence="1 2" key="1">
    <citation type="submission" date="2014-11" db="EMBL/GenBank/DDBJ databases">
        <authorList>
            <person name="Wibberg Daniel"/>
        </authorList>
    </citation>
    <scope>NUCLEOTIDE SEQUENCE [LARGE SCALE GENOMIC DNA]</scope>
    <source>
        <strain evidence="1">Rhizoctonia solani AG1-IB 7/3/14</strain>
    </source>
</reference>
<accession>A0A0B7F6C9</accession>
<keyword evidence="2" id="KW-1185">Reference proteome</keyword>
<proteinExistence type="predicted"/>
<dbReference type="OrthoDB" id="3006153at2759"/>
<dbReference type="Proteomes" id="UP000059188">
    <property type="component" value="Unassembled WGS sequence"/>
</dbReference>
<protein>
    <submittedName>
        <fullName evidence="1">Uncharacterized protein</fullName>
    </submittedName>
</protein>
<sequence length="156" mass="17838">MIASGASLTLFRPDIAIDAMGRVLVLKQVDWNALTEIAEEITSLPKPKARPYHPSAWEMNQDVFCVPAQDIYVFKSNVSSVVRVRGWRGERSQLSYPVGNITNLPDSLHSLLIYSREVWRNYIAYREGANKVILDEVRRMFPVEPIHDEHSLDDLD</sequence>
<name>A0A0B7F6C9_THACB</name>
<dbReference type="AlphaFoldDB" id="A0A0B7F6C9"/>
<evidence type="ECO:0000313" key="2">
    <source>
        <dbReference type="Proteomes" id="UP000059188"/>
    </source>
</evidence>
<gene>
    <name evidence="1" type="ORF">RSOLAG1IB_00298</name>
</gene>